<dbReference type="AlphaFoldDB" id="A0AAD5C3J1"/>
<evidence type="ECO:0000313" key="2">
    <source>
        <dbReference type="Proteomes" id="UP001206925"/>
    </source>
</evidence>
<dbReference type="EMBL" id="JAMZMK010009727">
    <property type="protein sequence ID" value="KAI7734452.1"/>
    <property type="molecule type" value="Genomic_DNA"/>
</dbReference>
<organism evidence="1 2">
    <name type="scientific">Ambrosia artemisiifolia</name>
    <name type="common">Common ragweed</name>
    <dbReference type="NCBI Taxonomy" id="4212"/>
    <lineage>
        <taxon>Eukaryota</taxon>
        <taxon>Viridiplantae</taxon>
        <taxon>Streptophyta</taxon>
        <taxon>Embryophyta</taxon>
        <taxon>Tracheophyta</taxon>
        <taxon>Spermatophyta</taxon>
        <taxon>Magnoliopsida</taxon>
        <taxon>eudicotyledons</taxon>
        <taxon>Gunneridae</taxon>
        <taxon>Pentapetalae</taxon>
        <taxon>asterids</taxon>
        <taxon>campanulids</taxon>
        <taxon>Asterales</taxon>
        <taxon>Asteraceae</taxon>
        <taxon>Asteroideae</taxon>
        <taxon>Heliantheae alliance</taxon>
        <taxon>Heliantheae</taxon>
        <taxon>Ambrosia</taxon>
    </lineage>
</organism>
<gene>
    <name evidence="1" type="ORF">M8C21_032942</name>
</gene>
<dbReference type="Proteomes" id="UP001206925">
    <property type="component" value="Unassembled WGS sequence"/>
</dbReference>
<protein>
    <submittedName>
        <fullName evidence="1">Uncharacterized protein</fullName>
    </submittedName>
</protein>
<name>A0AAD5C3J1_AMBAR</name>
<sequence>PHIHTTHPHHMTPLPHFTETPTPSTFFIHSFYFHPLNISYQTRFKITNSVQPNIVSRANGDPIGVDAIECGEVVRAPTGVSTWLDVGLQGTHVDIPYEEPLFAQKVRQAQLKKHNFTYITTLPNNNVKCRPLKKGICELADPTWVRGDTDANIQLLRKEEFAKSDAVEHTYYKLDFTSDLFCFVLELKLMNLGLFNNISVGHKAMANKVSSMFVGMKDECLECKNAIYQAEKFL</sequence>
<comment type="caution">
    <text evidence="1">The sequence shown here is derived from an EMBL/GenBank/DDBJ whole genome shotgun (WGS) entry which is preliminary data.</text>
</comment>
<accession>A0AAD5C3J1</accession>
<evidence type="ECO:0000313" key="1">
    <source>
        <dbReference type="EMBL" id="KAI7734452.1"/>
    </source>
</evidence>
<reference evidence="1" key="1">
    <citation type="submission" date="2022-06" db="EMBL/GenBank/DDBJ databases">
        <title>Uncovering the hologenomic basis of an extraordinary plant invasion.</title>
        <authorList>
            <person name="Bieker V.C."/>
            <person name="Martin M.D."/>
            <person name="Gilbert T."/>
            <person name="Hodgins K."/>
            <person name="Battlay P."/>
            <person name="Petersen B."/>
            <person name="Wilson J."/>
        </authorList>
    </citation>
    <scope>NUCLEOTIDE SEQUENCE</scope>
    <source>
        <strain evidence="1">AA19_3_7</strain>
        <tissue evidence="1">Leaf</tissue>
    </source>
</reference>
<feature type="non-terminal residue" evidence="1">
    <location>
        <position position="234"/>
    </location>
</feature>
<keyword evidence="2" id="KW-1185">Reference proteome</keyword>
<proteinExistence type="predicted"/>